<evidence type="ECO:0000256" key="8">
    <source>
        <dbReference type="ARBA" id="ARBA00048090"/>
    </source>
</evidence>
<evidence type="ECO:0000256" key="3">
    <source>
        <dbReference type="ARBA" id="ARBA00012054"/>
    </source>
</evidence>
<evidence type="ECO:0000313" key="10">
    <source>
        <dbReference type="EMBL" id="GAA4146057.1"/>
    </source>
</evidence>
<evidence type="ECO:0000256" key="2">
    <source>
        <dbReference type="ARBA" id="ARBA00008420"/>
    </source>
</evidence>
<dbReference type="Proteomes" id="UP001500266">
    <property type="component" value="Unassembled WGS sequence"/>
</dbReference>
<evidence type="ECO:0000256" key="4">
    <source>
        <dbReference type="ARBA" id="ARBA00022679"/>
    </source>
</evidence>
<dbReference type="Pfam" id="PF01202">
    <property type="entry name" value="SKI"/>
    <property type="match status" value="1"/>
</dbReference>
<sequence length="180" mass="19022">MDTARGSAAPLLVVMGVAGSGKTTFGAALARRLEVPFADADDFHPPGNIAKMSASIPLDDADRMPWLRAIGVWLAGHAAGGGVVTCSALRRAYRDVLRAKAPQVAFVHLHGDREVVRRRVAERPGHFMPASLVDSQFDTLEPLGPDERGIVLDLDAPVEALVDAYLDAAPDAAAAPPREV</sequence>
<evidence type="ECO:0000256" key="9">
    <source>
        <dbReference type="RuleBase" id="RU363066"/>
    </source>
</evidence>
<protein>
    <recommendedName>
        <fullName evidence="3 9">Gluconokinase</fullName>
        <ecNumber evidence="3 9">2.7.1.12</ecNumber>
    </recommendedName>
</protein>
<evidence type="ECO:0000256" key="7">
    <source>
        <dbReference type="ARBA" id="ARBA00022840"/>
    </source>
</evidence>
<comment type="similarity">
    <text evidence="2 9">Belongs to the gluconokinase GntK/GntV family.</text>
</comment>
<dbReference type="PANTHER" id="PTHR43442:SF3">
    <property type="entry name" value="GLUCONOKINASE-RELATED"/>
    <property type="match status" value="1"/>
</dbReference>
<dbReference type="InterPro" id="IPR006001">
    <property type="entry name" value="Therm_gnt_kin"/>
</dbReference>
<dbReference type="PANTHER" id="PTHR43442">
    <property type="entry name" value="GLUCONOKINASE-RELATED"/>
    <property type="match status" value="1"/>
</dbReference>
<dbReference type="Gene3D" id="3.40.50.300">
    <property type="entry name" value="P-loop containing nucleotide triphosphate hydrolases"/>
    <property type="match status" value="1"/>
</dbReference>
<dbReference type="InterPro" id="IPR027417">
    <property type="entry name" value="P-loop_NTPase"/>
</dbReference>
<dbReference type="CDD" id="cd02021">
    <property type="entry name" value="GntK"/>
    <property type="match status" value="1"/>
</dbReference>
<keyword evidence="7 9" id="KW-0067">ATP-binding</keyword>
<evidence type="ECO:0000256" key="6">
    <source>
        <dbReference type="ARBA" id="ARBA00022777"/>
    </source>
</evidence>
<dbReference type="EMBL" id="BAABDO010000059">
    <property type="protein sequence ID" value="GAA4146057.1"/>
    <property type="molecule type" value="Genomic_DNA"/>
</dbReference>
<keyword evidence="5 9" id="KW-0547">Nucleotide-binding</keyword>
<evidence type="ECO:0000256" key="5">
    <source>
        <dbReference type="ARBA" id="ARBA00022741"/>
    </source>
</evidence>
<organism evidence="10 11">
    <name type="scientific">Actinomadura keratinilytica</name>
    <dbReference type="NCBI Taxonomy" id="547461"/>
    <lineage>
        <taxon>Bacteria</taxon>
        <taxon>Bacillati</taxon>
        <taxon>Actinomycetota</taxon>
        <taxon>Actinomycetes</taxon>
        <taxon>Streptosporangiales</taxon>
        <taxon>Thermomonosporaceae</taxon>
        <taxon>Actinomadura</taxon>
    </lineage>
</organism>
<reference evidence="11" key="1">
    <citation type="journal article" date="2019" name="Int. J. Syst. Evol. Microbiol.">
        <title>The Global Catalogue of Microorganisms (GCM) 10K type strain sequencing project: providing services to taxonomists for standard genome sequencing and annotation.</title>
        <authorList>
            <consortium name="The Broad Institute Genomics Platform"/>
            <consortium name="The Broad Institute Genome Sequencing Center for Infectious Disease"/>
            <person name="Wu L."/>
            <person name="Ma J."/>
        </authorList>
    </citation>
    <scope>NUCLEOTIDE SEQUENCE [LARGE SCALE GENOMIC DNA]</scope>
    <source>
        <strain evidence="11">JCM 17316</strain>
    </source>
</reference>
<keyword evidence="4 9" id="KW-0808">Transferase</keyword>
<dbReference type="NCBIfam" id="TIGR01313">
    <property type="entry name" value="therm_gnt_kin"/>
    <property type="match status" value="1"/>
</dbReference>
<dbReference type="EC" id="2.7.1.12" evidence="3 9"/>
<comment type="caution">
    <text evidence="10">The sequence shown here is derived from an EMBL/GenBank/DDBJ whole genome shotgun (WGS) entry which is preliminary data.</text>
</comment>
<evidence type="ECO:0000256" key="1">
    <source>
        <dbReference type="ARBA" id="ARBA00004761"/>
    </source>
</evidence>
<evidence type="ECO:0000313" key="11">
    <source>
        <dbReference type="Proteomes" id="UP001500266"/>
    </source>
</evidence>
<name>A0ABP7Z2J3_9ACTN</name>
<comment type="catalytic activity">
    <reaction evidence="8 9">
        <text>D-gluconate + ATP = 6-phospho-D-gluconate + ADP + H(+)</text>
        <dbReference type="Rhea" id="RHEA:19433"/>
        <dbReference type="ChEBI" id="CHEBI:15378"/>
        <dbReference type="ChEBI" id="CHEBI:18391"/>
        <dbReference type="ChEBI" id="CHEBI:30616"/>
        <dbReference type="ChEBI" id="CHEBI:58759"/>
        <dbReference type="ChEBI" id="CHEBI:456216"/>
        <dbReference type="EC" id="2.7.1.12"/>
    </reaction>
</comment>
<proteinExistence type="inferred from homology"/>
<keyword evidence="11" id="KW-1185">Reference proteome</keyword>
<comment type="pathway">
    <text evidence="1">Carbohydrate acid metabolism.</text>
</comment>
<gene>
    <name evidence="10" type="ORF">GCM10022416_38220</name>
</gene>
<keyword evidence="6 9" id="KW-0418">Kinase</keyword>
<accession>A0ABP7Z2J3</accession>
<dbReference type="InterPro" id="IPR031322">
    <property type="entry name" value="Shikimate/glucono_kinase"/>
</dbReference>
<dbReference type="RefSeq" id="WP_345022808.1">
    <property type="nucleotide sequence ID" value="NZ_BAABDO010000059.1"/>
</dbReference>
<dbReference type="SUPFAM" id="SSF52540">
    <property type="entry name" value="P-loop containing nucleoside triphosphate hydrolases"/>
    <property type="match status" value="1"/>
</dbReference>